<dbReference type="EMBL" id="ML977141">
    <property type="protein sequence ID" value="KAF1990762.1"/>
    <property type="molecule type" value="Genomic_DNA"/>
</dbReference>
<dbReference type="GO" id="GO:0008168">
    <property type="term" value="F:methyltransferase activity"/>
    <property type="evidence" value="ECO:0007669"/>
    <property type="project" value="UniProtKB-KW"/>
</dbReference>
<dbReference type="InterPro" id="IPR051128">
    <property type="entry name" value="EgtD_Methyltrsf_superfamily"/>
</dbReference>
<dbReference type="InterPro" id="IPR024775">
    <property type="entry name" value="DinB-like"/>
</dbReference>
<keyword evidence="1" id="KW-0489">Methyltransferase</keyword>
<feature type="domain" description="DinB-like" evidence="9">
    <location>
        <begin position="385"/>
        <end position="515"/>
    </location>
</feature>
<feature type="domain" description="Histidine-specific methyltransferase SAM-dependent" evidence="8">
    <location>
        <begin position="50"/>
        <end position="353"/>
    </location>
</feature>
<feature type="region of interest" description="Disordered" evidence="6">
    <location>
        <begin position="1"/>
        <end position="35"/>
    </location>
</feature>
<dbReference type="GO" id="GO:0032259">
    <property type="term" value="P:methylation"/>
    <property type="evidence" value="ECO:0007669"/>
    <property type="project" value="UniProtKB-KW"/>
</dbReference>
<evidence type="ECO:0000256" key="5">
    <source>
        <dbReference type="ARBA" id="ARBA00037882"/>
    </source>
</evidence>
<dbReference type="OrthoDB" id="659at2759"/>
<dbReference type="Pfam" id="PF10017">
    <property type="entry name" value="Methyltransf_33"/>
    <property type="match status" value="1"/>
</dbReference>
<dbReference type="InterPro" id="IPR042095">
    <property type="entry name" value="SUMF_sf"/>
</dbReference>
<evidence type="ECO:0000259" key="9">
    <source>
        <dbReference type="Pfam" id="PF12867"/>
    </source>
</evidence>
<dbReference type="PANTHER" id="PTHR43397:SF1">
    <property type="entry name" value="ERGOTHIONEINE BIOSYNTHESIS PROTEIN 1"/>
    <property type="match status" value="1"/>
</dbReference>
<keyword evidence="2" id="KW-0808">Transferase</keyword>
<dbReference type="InterPro" id="IPR019257">
    <property type="entry name" value="MeTrfase_dom"/>
</dbReference>
<evidence type="ECO:0000256" key="6">
    <source>
        <dbReference type="SAM" id="MobiDB-lite"/>
    </source>
</evidence>
<evidence type="ECO:0000256" key="2">
    <source>
        <dbReference type="ARBA" id="ARBA00022679"/>
    </source>
</evidence>
<feature type="compositionally biased region" description="Low complexity" evidence="6">
    <location>
        <begin position="629"/>
        <end position="651"/>
    </location>
</feature>
<evidence type="ECO:0008006" key="12">
    <source>
        <dbReference type="Google" id="ProtNLM"/>
    </source>
</evidence>
<name>A0A6G1HCI4_9PEZI</name>
<keyword evidence="4" id="KW-0408">Iron</keyword>
<evidence type="ECO:0000256" key="4">
    <source>
        <dbReference type="ARBA" id="ARBA00023004"/>
    </source>
</evidence>
<dbReference type="AlphaFoldDB" id="A0A6G1HCI4"/>
<organism evidence="10 11">
    <name type="scientific">Aulographum hederae CBS 113979</name>
    <dbReference type="NCBI Taxonomy" id="1176131"/>
    <lineage>
        <taxon>Eukaryota</taxon>
        <taxon>Fungi</taxon>
        <taxon>Dikarya</taxon>
        <taxon>Ascomycota</taxon>
        <taxon>Pezizomycotina</taxon>
        <taxon>Dothideomycetes</taxon>
        <taxon>Pleosporomycetidae</taxon>
        <taxon>Aulographales</taxon>
        <taxon>Aulographaceae</taxon>
    </lineage>
</organism>
<accession>A0A6G1HCI4</accession>
<feature type="compositionally biased region" description="Polar residues" evidence="6">
    <location>
        <begin position="744"/>
        <end position="761"/>
    </location>
</feature>
<dbReference type="Pfam" id="PF12867">
    <property type="entry name" value="DinB_2"/>
    <property type="match status" value="1"/>
</dbReference>
<protein>
    <recommendedName>
        <fullName evidence="12">N-methyltransferase</fullName>
    </recommendedName>
</protein>
<evidence type="ECO:0000259" key="7">
    <source>
        <dbReference type="Pfam" id="PF03781"/>
    </source>
</evidence>
<dbReference type="InterPro" id="IPR005532">
    <property type="entry name" value="SUMF_dom"/>
</dbReference>
<keyword evidence="11" id="KW-1185">Reference proteome</keyword>
<evidence type="ECO:0000259" key="8">
    <source>
        <dbReference type="Pfam" id="PF10017"/>
    </source>
</evidence>
<feature type="region of interest" description="Disordered" evidence="6">
    <location>
        <begin position="738"/>
        <end position="761"/>
    </location>
</feature>
<dbReference type="SUPFAM" id="SSF56436">
    <property type="entry name" value="C-type lectin-like"/>
    <property type="match status" value="1"/>
</dbReference>
<feature type="domain" description="Sulfatase-modifying factor enzyme-like" evidence="7">
    <location>
        <begin position="577"/>
        <end position="873"/>
    </location>
</feature>
<keyword evidence="3" id="KW-0560">Oxidoreductase</keyword>
<dbReference type="InterPro" id="IPR017805">
    <property type="entry name" value="SAM_MeTrfase_EasF-type_put"/>
</dbReference>
<evidence type="ECO:0000256" key="1">
    <source>
        <dbReference type="ARBA" id="ARBA00022603"/>
    </source>
</evidence>
<dbReference type="InterPro" id="IPR016187">
    <property type="entry name" value="CTDL_fold"/>
</dbReference>
<evidence type="ECO:0000256" key="3">
    <source>
        <dbReference type="ARBA" id="ARBA00023002"/>
    </source>
</evidence>
<dbReference type="InterPro" id="IPR029063">
    <property type="entry name" value="SAM-dependent_MTases_sf"/>
</dbReference>
<dbReference type="Pfam" id="PF03781">
    <property type="entry name" value="FGE-sulfatase"/>
    <property type="match status" value="1"/>
</dbReference>
<dbReference type="Gene3D" id="3.40.50.150">
    <property type="entry name" value="Vaccinia Virus protein VP39"/>
    <property type="match status" value="1"/>
</dbReference>
<dbReference type="NCBIfam" id="TIGR03439">
    <property type="entry name" value="methyl_EasF"/>
    <property type="match status" value="1"/>
</dbReference>
<sequence>MAVGIETNGAVRQPANGSATAHIKSKQAPSTNASSNIIDIRSDTNEISIRNEISEGLRAKEGTQKTLPTLLLYDEAGLKLFEKITYLDEYYLTNAEIEVLETYADRMAERIQPNSIVVELGSGNLRKVNILLQALERKKLNVQYYALDLDLVELQRTLSAVPSYEYVKCFGLHGTYDDGLEWLQRADLSSKPKTVLSLGSSIGNFKRPDAGDFLAAFASILQQGDSVIIGIDSCHDAEKVLHAYNDRENVTHTFILNGLKHANRLLGSEAFVLDDWQVIGEYDVSGGRHHASVAPTKDVVIDGVVIKKDEKIHIEESHKYSRRDLTRLWTKAGLVKGATWTNSLGDYALHMVSKPTVNFALRPEQYAKHPTPTLDDFHGLWAAWDTVTRHMISDEELLEKPIKLRNACIFYLGHIPTFLDMHIARATGGEATEPREYPKIFERGIDPDVENPDHCHNHSEIPDDWPPVDQILEFQGKVRQRLIDLYANDKAMTDRKIGRSLWLAYEHEIMHLETLLYMLVQSDKTLPPPGVVKPDFEAISKAARINAVENEWFEIPEREITLGLDDPEHNDGPDRYFGWDNEKPSRTVRVEAFAAKGRGITNGEYATYLEKTKCDKLPASWFTQDAGLSNGTSSGTTNGTTNGAINGSANGHSTPSSSFLAGKAVRTVFGVVSLKDALEWPVVASYDELVGCAQWMGGRIPTLEETRSIYAHSEDLKALEIGKALGKTIPAVNSHLVNDGVQETPPQNGTSNGSSKTATLTPDPNSTFANLEGANVGFRHWHPTPITQTGNKLSGQSEQGGVWEWTSTVLEKHEGFEPMELYPPYTADFFDGKHNVVLGGSWATHPRIAGRKSFVNWYQRNYPYVWAGARLVRDI</sequence>
<proteinExistence type="predicted"/>
<dbReference type="Gene3D" id="3.90.1580.10">
    <property type="entry name" value="paralog of FGE (formylglycine-generating enzyme)"/>
    <property type="match status" value="1"/>
</dbReference>
<gene>
    <name evidence="10" type="ORF">K402DRAFT_324449</name>
</gene>
<dbReference type="PANTHER" id="PTHR43397">
    <property type="entry name" value="ERGOTHIONEINE BIOSYNTHESIS PROTEIN 1"/>
    <property type="match status" value="1"/>
</dbReference>
<evidence type="ECO:0000313" key="10">
    <source>
        <dbReference type="EMBL" id="KAF1990762.1"/>
    </source>
</evidence>
<reference evidence="10" key="1">
    <citation type="journal article" date="2020" name="Stud. Mycol.">
        <title>101 Dothideomycetes genomes: a test case for predicting lifestyles and emergence of pathogens.</title>
        <authorList>
            <person name="Haridas S."/>
            <person name="Albert R."/>
            <person name="Binder M."/>
            <person name="Bloem J."/>
            <person name="Labutti K."/>
            <person name="Salamov A."/>
            <person name="Andreopoulos B."/>
            <person name="Baker S."/>
            <person name="Barry K."/>
            <person name="Bills G."/>
            <person name="Bluhm B."/>
            <person name="Cannon C."/>
            <person name="Castanera R."/>
            <person name="Culley D."/>
            <person name="Daum C."/>
            <person name="Ezra D."/>
            <person name="Gonzalez J."/>
            <person name="Henrissat B."/>
            <person name="Kuo A."/>
            <person name="Liang C."/>
            <person name="Lipzen A."/>
            <person name="Lutzoni F."/>
            <person name="Magnuson J."/>
            <person name="Mondo S."/>
            <person name="Nolan M."/>
            <person name="Ohm R."/>
            <person name="Pangilinan J."/>
            <person name="Park H.-J."/>
            <person name="Ramirez L."/>
            <person name="Alfaro M."/>
            <person name="Sun H."/>
            <person name="Tritt A."/>
            <person name="Yoshinaga Y."/>
            <person name="Zwiers L.-H."/>
            <person name="Turgeon B."/>
            <person name="Goodwin S."/>
            <person name="Spatafora J."/>
            <person name="Crous P."/>
            <person name="Grigoriev I."/>
        </authorList>
    </citation>
    <scope>NUCLEOTIDE SEQUENCE</scope>
    <source>
        <strain evidence="10">CBS 113979</strain>
    </source>
</reference>
<comment type="pathway">
    <text evidence="5">Amino-acid biosynthesis; ergothioneine biosynthesis.</text>
</comment>
<feature type="region of interest" description="Disordered" evidence="6">
    <location>
        <begin position="629"/>
        <end position="655"/>
    </location>
</feature>
<dbReference type="Proteomes" id="UP000800041">
    <property type="component" value="Unassembled WGS sequence"/>
</dbReference>
<evidence type="ECO:0000313" key="11">
    <source>
        <dbReference type="Proteomes" id="UP000800041"/>
    </source>
</evidence>